<keyword evidence="2" id="KW-0472">Membrane</keyword>
<evidence type="ECO:0000313" key="3">
    <source>
        <dbReference type="EMBL" id="GAW80810.1"/>
    </source>
</evidence>
<feature type="transmembrane region" description="Helical" evidence="2">
    <location>
        <begin position="75"/>
        <end position="93"/>
    </location>
</feature>
<dbReference type="EMBL" id="BDQF01000010">
    <property type="protein sequence ID" value="GAW80810.1"/>
    <property type="molecule type" value="Genomic_DNA"/>
</dbReference>
<sequence length="284" mass="32537">MKNSNKELKKQFQSYKEFCYKQLYYKSNILCLNNKGIYTDIAKVLKKCRHSIVKKKLPFNLIKFSSKIRRYNDTTNLLILVGVYNVFILQFTVANAEDSVSRPVQGEQMSNGTTTVNITKEAAKVGLMSGVQIAQITKCMVESIIDLIKCLINKGTKFDCSKRTPSKKANVTYYYSCQDANCEYYYQYTQHGEEMCIENIDEHSVSSIDSMEDTDCNAPNQRVKKGEKEKSEEKNKEKKNDNNKGNKKDQKEKDKKNSSNKTPALQSKCSKNDNFTVGYNPTPK</sequence>
<dbReference type="Proteomes" id="UP000195521">
    <property type="component" value="Unassembled WGS sequence"/>
</dbReference>
<name>A0A1Y1JEY5_PLAGO</name>
<proteinExistence type="predicted"/>
<reference evidence="4" key="1">
    <citation type="submission" date="2017-04" db="EMBL/GenBank/DDBJ databases">
        <title>Plasmodium gonderi genome.</title>
        <authorList>
            <person name="Arisue N."/>
            <person name="Honma H."/>
            <person name="Kawai S."/>
            <person name="Tougan T."/>
            <person name="Tanabe K."/>
            <person name="Horii T."/>
        </authorList>
    </citation>
    <scope>NUCLEOTIDE SEQUENCE [LARGE SCALE GENOMIC DNA]</scope>
    <source>
        <strain evidence="4">ATCC 30045</strain>
    </source>
</reference>
<gene>
    <name evidence="3" type="ORF">PGO_090060</name>
</gene>
<protein>
    <submittedName>
        <fullName evidence="3">Uncharacterized protein</fullName>
    </submittedName>
</protein>
<evidence type="ECO:0000256" key="1">
    <source>
        <dbReference type="SAM" id="MobiDB-lite"/>
    </source>
</evidence>
<keyword evidence="4" id="KW-1185">Reference proteome</keyword>
<evidence type="ECO:0000256" key="2">
    <source>
        <dbReference type="SAM" id="Phobius"/>
    </source>
</evidence>
<organism evidence="3 4">
    <name type="scientific">Plasmodium gonderi</name>
    <dbReference type="NCBI Taxonomy" id="77519"/>
    <lineage>
        <taxon>Eukaryota</taxon>
        <taxon>Sar</taxon>
        <taxon>Alveolata</taxon>
        <taxon>Apicomplexa</taxon>
        <taxon>Aconoidasida</taxon>
        <taxon>Haemosporida</taxon>
        <taxon>Plasmodiidae</taxon>
        <taxon>Plasmodium</taxon>
        <taxon>Plasmodium (Plasmodium)</taxon>
    </lineage>
</organism>
<dbReference type="RefSeq" id="XP_028543399.1">
    <property type="nucleotide sequence ID" value="XM_028687598.1"/>
</dbReference>
<dbReference type="GeneID" id="39747526"/>
<evidence type="ECO:0000313" key="4">
    <source>
        <dbReference type="Proteomes" id="UP000195521"/>
    </source>
</evidence>
<feature type="compositionally biased region" description="Polar residues" evidence="1">
    <location>
        <begin position="262"/>
        <end position="284"/>
    </location>
</feature>
<dbReference type="AlphaFoldDB" id="A0A1Y1JEY5"/>
<dbReference type="OrthoDB" id="10665891at2759"/>
<feature type="region of interest" description="Disordered" evidence="1">
    <location>
        <begin position="208"/>
        <end position="284"/>
    </location>
</feature>
<accession>A0A1Y1JEY5</accession>
<feature type="compositionally biased region" description="Basic and acidic residues" evidence="1">
    <location>
        <begin position="224"/>
        <end position="257"/>
    </location>
</feature>
<keyword evidence="2" id="KW-1133">Transmembrane helix</keyword>
<keyword evidence="2" id="KW-0812">Transmembrane</keyword>
<comment type="caution">
    <text evidence="3">The sequence shown here is derived from an EMBL/GenBank/DDBJ whole genome shotgun (WGS) entry which is preliminary data.</text>
</comment>